<dbReference type="EMBL" id="UINC01000977">
    <property type="protein sequence ID" value="SUZ66150.1"/>
    <property type="molecule type" value="Genomic_DNA"/>
</dbReference>
<sequence>MRATPGAASQAQAMQRSRDLRGLKERENAEDLARGLEAQVIGVQARVGQEDQLYGSVTTSEIAEAVKAQTGVELDRRDMSLDEPIRRVGTHSVEVRLHSDVRVQLTVEVSPVD</sequence>
<gene>
    <name evidence="3" type="ORF">METZ01_LOCUS19004</name>
</gene>
<dbReference type="GO" id="GO:0003735">
    <property type="term" value="F:structural constituent of ribosome"/>
    <property type="evidence" value="ECO:0007669"/>
    <property type="project" value="InterPro"/>
</dbReference>
<dbReference type="InterPro" id="IPR036791">
    <property type="entry name" value="Ribosomal_bL9_C_sf"/>
</dbReference>
<dbReference type="InterPro" id="IPR000244">
    <property type="entry name" value="Ribosomal_bL9"/>
</dbReference>
<dbReference type="GO" id="GO:0006412">
    <property type="term" value="P:translation"/>
    <property type="evidence" value="ECO:0007669"/>
    <property type="project" value="InterPro"/>
</dbReference>
<dbReference type="NCBIfam" id="TIGR00158">
    <property type="entry name" value="L9"/>
    <property type="match status" value="1"/>
</dbReference>
<name>A0A381PGT5_9ZZZZ</name>
<organism evidence="3">
    <name type="scientific">marine metagenome</name>
    <dbReference type="NCBI Taxonomy" id="408172"/>
    <lineage>
        <taxon>unclassified sequences</taxon>
        <taxon>metagenomes</taxon>
        <taxon>ecological metagenomes</taxon>
    </lineage>
</organism>
<accession>A0A381PGT5</accession>
<feature type="region of interest" description="Disordered" evidence="1">
    <location>
        <begin position="1"/>
        <end position="28"/>
    </location>
</feature>
<feature type="domain" description="Large ribosomal subunit protein bL9 C-terminal" evidence="2">
    <location>
        <begin position="27"/>
        <end position="110"/>
    </location>
</feature>
<dbReference type="AlphaFoldDB" id="A0A381PGT5"/>
<protein>
    <recommendedName>
        <fullName evidence="2">Large ribosomal subunit protein bL9 C-terminal domain-containing protein</fullName>
    </recommendedName>
</protein>
<reference evidence="3" key="1">
    <citation type="submission" date="2018-05" db="EMBL/GenBank/DDBJ databases">
        <authorList>
            <person name="Lanie J.A."/>
            <person name="Ng W.-L."/>
            <person name="Kazmierczak K.M."/>
            <person name="Andrzejewski T.M."/>
            <person name="Davidsen T.M."/>
            <person name="Wayne K.J."/>
            <person name="Tettelin H."/>
            <person name="Glass J.I."/>
            <person name="Rusch D."/>
            <person name="Podicherti R."/>
            <person name="Tsui H.-C.T."/>
            <person name="Winkler M.E."/>
        </authorList>
    </citation>
    <scope>NUCLEOTIDE SEQUENCE</scope>
</reference>
<evidence type="ECO:0000313" key="3">
    <source>
        <dbReference type="EMBL" id="SUZ66150.1"/>
    </source>
</evidence>
<proteinExistence type="predicted"/>
<evidence type="ECO:0000256" key="1">
    <source>
        <dbReference type="SAM" id="MobiDB-lite"/>
    </source>
</evidence>
<dbReference type="GO" id="GO:0005840">
    <property type="term" value="C:ribosome"/>
    <property type="evidence" value="ECO:0007669"/>
    <property type="project" value="InterPro"/>
</dbReference>
<dbReference type="SUPFAM" id="SSF55653">
    <property type="entry name" value="Ribosomal protein L9 C-domain"/>
    <property type="match status" value="1"/>
</dbReference>
<dbReference type="Pfam" id="PF03948">
    <property type="entry name" value="Ribosomal_L9_C"/>
    <property type="match status" value="1"/>
</dbReference>
<dbReference type="InterPro" id="IPR020069">
    <property type="entry name" value="Ribosomal_bL9_C"/>
</dbReference>
<dbReference type="PANTHER" id="PTHR21368">
    <property type="entry name" value="50S RIBOSOMAL PROTEIN L9"/>
    <property type="match status" value="1"/>
</dbReference>
<feature type="compositionally biased region" description="Basic and acidic residues" evidence="1">
    <location>
        <begin position="16"/>
        <end position="28"/>
    </location>
</feature>
<dbReference type="Gene3D" id="3.10.430.100">
    <property type="entry name" value="Ribosomal protein L9, C-terminal domain"/>
    <property type="match status" value="1"/>
</dbReference>
<dbReference type="InterPro" id="IPR020594">
    <property type="entry name" value="Ribosomal_bL9_bac/chp"/>
</dbReference>
<evidence type="ECO:0000259" key="2">
    <source>
        <dbReference type="Pfam" id="PF03948"/>
    </source>
</evidence>